<dbReference type="Pfam" id="PF20068">
    <property type="entry name" value="Amphi-Trp"/>
    <property type="match status" value="1"/>
</dbReference>
<dbReference type="InterPro" id="IPR027598">
    <property type="entry name" value="Amphi-Trp_dom"/>
</dbReference>
<sequence>MIFAGIAAIAADDVFPTRPPTHGLDAAPYAYAYAVSGSETPMKDLKFEQKRSLTRLEAADQLTALAAALRKGEDAELELSPGTLSLRIADDLRSEIEVEIGNGEIELEIEFTWSTGPTRTEPSRKTAGTAKAATRKKVPAKPVRGRTGTNGRKGAKRSATKTT</sequence>
<dbReference type="EMBL" id="JBITYG010000002">
    <property type="protein sequence ID" value="MFI9100283.1"/>
    <property type="molecule type" value="Genomic_DNA"/>
</dbReference>
<evidence type="ECO:0000259" key="2">
    <source>
        <dbReference type="Pfam" id="PF20068"/>
    </source>
</evidence>
<evidence type="ECO:0000313" key="3">
    <source>
        <dbReference type="EMBL" id="MFI9100283.1"/>
    </source>
</evidence>
<evidence type="ECO:0000256" key="1">
    <source>
        <dbReference type="SAM" id="MobiDB-lite"/>
    </source>
</evidence>
<dbReference type="RefSeq" id="WP_399645304.1">
    <property type="nucleotide sequence ID" value="NZ_JBITYG010000002.1"/>
</dbReference>
<gene>
    <name evidence="3" type="ORF">ACIGXA_07140</name>
</gene>
<organism evidence="3 4">
    <name type="scientific">Streptomyces fildesensis</name>
    <dbReference type="NCBI Taxonomy" id="375757"/>
    <lineage>
        <taxon>Bacteria</taxon>
        <taxon>Bacillati</taxon>
        <taxon>Actinomycetota</taxon>
        <taxon>Actinomycetes</taxon>
        <taxon>Kitasatosporales</taxon>
        <taxon>Streptomycetaceae</taxon>
        <taxon>Streptomyces</taxon>
    </lineage>
</organism>
<evidence type="ECO:0000313" key="4">
    <source>
        <dbReference type="Proteomes" id="UP001614394"/>
    </source>
</evidence>
<protein>
    <submittedName>
        <fullName evidence="3">Amphi-Trp domain-containing protein</fullName>
    </submittedName>
</protein>
<name>A0ABW8C1I6_9ACTN</name>
<proteinExistence type="predicted"/>
<feature type="compositionally biased region" description="Basic residues" evidence="1">
    <location>
        <begin position="153"/>
        <end position="163"/>
    </location>
</feature>
<accession>A0ABW8C1I6</accession>
<dbReference type="NCBIfam" id="TIGR04354">
    <property type="entry name" value="amphi-Trp"/>
    <property type="match status" value="1"/>
</dbReference>
<comment type="caution">
    <text evidence="3">The sequence shown here is derived from an EMBL/GenBank/DDBJ whole genome shotgun (WGS) entry which is preliminary data.</text>
</comment>
<reference evidence="3 4" key="1">
    <citation type="submission" date="2024-10" db="EMBL/GenBank/DDBJ databases">
        <title>The Natural Products Discovery Center: Release of the First 8490 Sequenced Strains for Exploring Actinobacteria Biosynthetic Diversity.</title>
        <authorList>
            <person name="Kalkreuter E."/>
            <person name="Kautsar S.A."/>
            <person name="Yang D."/>
            <person name="Bader C.D."/>
            <person name="Teijaro C.N."/>
            <person name="Fluegel L."/>
            <person name="Davis C.M."/>
            <person name="Simpson J.R."/>
            <person name="Lauterbach L."/>
            <person name="Steele A.D."/>
            <person name="Gui C."/>
            <person name="Meng S."/>
            <person name="Li G."/>
            <person name="Viehrig K."/>
            <person name="Ye F."/>
            <person name="Su P."/>
            <person name="Kiefer A.F."/>
            <person name="Nichols A."/>
            <person name="Cepeda A.J."/>
            <person name="Yan W."/>
            <person name="Fan B."/>
            <person name="Jiang Y."/>
            <person name="Adhikari A."/>
            <person name="Zheng C.-J."/>
            <person name="Schuster L."/>
            <person name="Cowan T.M."/>
            <person name="Smanski M.J."/>
            <person name="Chevrette M.G."/>
            <person name="De Carvalho L.P.S."/>
            <person name="Shen B."/>
        </authorList>
    </citation>
    <scope>NUCLEOTIDE SEQUENCE [LARGE SCALE GENOMIC DNA]</scope>
    <source>
        <strain evidence="3 4">NPDC053399</strain>
    </source>
</reference>
<keyword evidence="4" id="KW-1185">Reference proteome</keyword>
<feature type="region of interest" description="Disordered" evidence="1">
    <location>
        <begin position="111"/>
        <end position="163"/>
    </location>
</feature>
<feature type="domain" description="Amphi-Trp" evidence="2">
    <location>
        <begin position="45"/>
        <end position="121"/>
    </location>
</feature>
<dbReference type="Proteomes" id="UP001614394">
    <property type="component" value="Unassembled WGS sequence"/>
</dbReference>